<feature type="domain" description="SH3" evidence="15">
    <location>
        <begin position="82"/>
        <end position="144"/>
    </location>
</feature>
<keyword evidence="6 12" id="KW-0067">ATP-binding</keyword>
<feature type="domain" description="SH2" evidence="14">
    <location>
        <begin position="150"/>
        <end position="247"/>
    </location>
</feature>
<evidence type="ECO:0000256" key="8">
    <source>
        <dbReference type="ARBA" id="ARBA00023137"/>
    </source>
</evidence>
<dbReference type="SMART" id="SM00326">
    <property type="entry name" value="SH3"/>
    <property type="match status" value="2"/>
</dbReference>
<proteinExistence type="inferred from homology"/>
<dbReference type="Gene3D" id="3.30.505.10">
    <property type="entry name" value="SH2 domain"/>
    <property type="match status" value="1"/>
</dbReference>
<dbReference type="SUPFAM" id="SSF50044">
    <property type="entry name" value="SH3-domain"/>
    <property type="match status" value="2"/>
</dbReference>
<dbReference type="InterPro" id="IPR020635">
    <property type="entry name" value="Tyr_kinase_cat_dom"/>
</dbReference>
<evidence type="ECO:0000313" key="18">
    <source>
        <dbReference type="Proteomes" id="UP001497623"/>
    </source>
</evidence>
<dbReference type="InterPro" id="IPR008266">
    <property type="entry name" value="Tyr_kinase_AS"/>
</dbReference>
<keyword evidence="7 10" id="KW-0727">SH2 domain</keyword>
<dbReference type="GO" id="GO:0004715">
    <property type="term" value="F:non-membrane spanning protein tyrosine kinase activity"/>
    <property type="evidence" value="ECO:0007669"/>
    <property type="project" value="UniProtKB-EC"/>
</dbReference>
<evidence type="ECO:0000256" key="12">
    <source>
        <dbReference type="PROSITE-ProRule" id="PRU10141"/>
    </source>
</evidence>
<dbReference type="PROSITE" id="PS00109">
    <property type="entry name" value="PROTEIN_KINASE_TYR"/>
    <property type="match status" value="1"/>
</dbReference>
<dbReference type="GO" id="GO:0005524">
    <property type="term" value="F:ATP binding"/>
    <property type="evidence" value="ECO:0007669"/>
    <property type="project" value="UniProtKB-UniRule"/>
</dbReference>
<evidence type="ECO:0000256" key="5">
    <source>
        <dbReference type="ARBA" id="ARBA00022777"/>
    </source>
</evidence>
<dbReference type="SMART" id="SM00219">
    <property type="entry name" value="TyrKc"/>
    <property type="match status" value="1"/>
</dbReference>
<dbReference type="FunFam" id="1.10.510.10:FF:000399">
    <property type="entry name" value="Tyrosine-protein kinase"/>
    <property type="match status" value="1"/>
</dbReference>
<evidence type="ECO:0000256" key="1">
    <source>
        <dbReference type="ARBA" id="ARBA00022443"/>
    </source>
</evidence>
<keyword evidence="3 13" id="KW-0808">Transferase</keyword>
<dbReference type="InterPro" id="IPR050198">
    <property type="entry name" value="Non-receptor_tyrosine_kinases"/>
</dbReference>
<evidence type="ECO:0000259" key="15">
    <source>
        <dbReference type="PROSITE" id="PS50002"/>
    </source>
</evidence>
<dbReference type="PANTHER" id="PTHR24418">
    <property type="entry name" value="TYROSINE-PROTEIN KINASE"/>
    <property type="match status" value="1"/>
</dbReference>
<dbReference type="InterPro" id="IPR036860">
    <property type="entry name" value="SH2_dom_sf"/>
</dbReference>
<comment type="caution">
    <text evidence="17">The sequence shown here is derived from an EMBL/GenBank/DDBJ whole genome shotgun (WGS) entry which is preliminary data.</text>
</comment>
<evidence type="ECO:0000256" key="11">
    <source>
        <dbReference type="PROSITE-ProRule" id="PRU00192"/>
    </source>
</evidence>
<dbReference type="FunFam" id="3.30.200.20:FF:000053">
    <property type="entry name" value="Tyrosine-protein kinase"/>
    <property type="match status" value="1"/>
</dbReference>
<dbReference type="InterPro" id="IPR036028">
    <property type="entry name" value="SH3-like_dom_sf"/>
</dbReference>
<dbReference type="GO" id="GO:0030036">
    <property type="term" value="P:actin cytoskeleton organization"/>
    <property type="evidence" value="ECO:0007669"/>
    <property type="project" value="UniProtKB-ARBA"/>
</dbReference>
<dbReference type="InterPro" id="IPR000719">
    <property type="entry name" value="Prot_kinase_dom"/>
</dbReference>
<evidence type="ECO:0000313" key="17">
    <source>
        <dbReference type="EMBL" id="CAL4135372.1"/>
    </source>
</evidence>
<dbReference type="PROSITE" id="PS00107">
    <property type="entry name" value="PROTEIN_KINASE_ATP"/>
    <property type="match status" value="1"/>
</dbReference>
<dbReference type="InterPro" id="IPR011009">
    <property type="entry name" value="Kinase-like_dom_sf"/>
</dbReference>
<evidence type="ECO:0000256" key="3">
    <source>
        <dbReference type="ARBA" id="ARBA00022679"/>
    </source>
</evidence>
<dbReference type="Gene3D" id="1.10.510.10">
    <property type="entry name" value="Transferase(Phosphotransferase) domain 1"/>
    <property type="match status" value="1"/>
</dbReference>
<keyword evidence="4 12" id="KW-0547">Nucleotide-binding</keyword>
<evidence type="ECO:0000256" key="4">
    <source>
        <dbReference type="ARBA" id="ARBA00022741"/>
    </source>
</evidence>
<feature type="domain" description="Protein kinase" evidence="16">
    <location>
        <begin position="271"/>
        <end position="521"/>
    </location>
</feature>
<sequence>MVFFNIKDFQKKKLKNNYGCFYTALYNYDKQSDGELTIRERDTLRILNTDDYNWWYAYNTATQEQGFVPVTCIVELAVQNPYGNVMYIALYNYDKPSEDELSIKEGDTLELLDKDDQNYWWFAYNIVTKKQGYVPSDYIAEVDSLQAQPWYFGNLNRTEVHRNLMLSTNETGSFLVRDSLSPGQSGESTPYTLSVRIGQNAIHYRIGKSENAWYVTILPNIILNSVQDLISYYKHNPGLCCKLRKSCNRPEKPLTESLSHTDEWELDKTAVKLNKKIGNGQFGDVYEGTVSNTQVAIKTLKRGTMNPENFLAEAKLMKQLRHKNLIQLYAVCTKDEPIYIITEFMINGDLLNYLRNGKGKNLIENTLIDISAQIATAMSYLEEKNFIHRDLAARNVLVGRENIVKIADFGLARVIEGSEYYKAREGAKFPVKWTAPEAITYSKFTIKSDVWSFGILLYEIITRGKNPYPGIPNNEVIELVNKGERMLKDNMCPQKLYDIMLKCWNEDPNTRPTFQILKIVFQACPKLLV</sequence>
<gene>
    <name evidence="17" type="ORF">MNOR_LOCUS27608</name>
</gene>
<reference evidence="17 18" key="1">
    <citation type="submission" date="2024-05" db="EMBL/GenBank/DDBJ databases">
        <authorList>
            <person name="Wallberg A."/>
        </authorList>
    </citation>
    <scope>NUCLEOTIDE SEQUENCE [LARGE SCALE GENOMIC DNA]</scope>
</reference>
<dbReference type="SUPFAM" id="SSF55550">
    <property type="entry name" value="SH2 domain"/>
    <property type="match status" value="1"/>
</dbReference>
<dbReference type="Pfam" id="PF07714">
    <property type="entry name" value="PK_Tyr_Ser-Thr"/>
    <property type="match status" value="1"/>
</dbReference>
<dbReference type="PROSITE" id="PS50002">
    <property type="entry name" value="SH3"/>
    <property type="match status" value="2"/>
</dbReference>
<accession>A0AAV2RRA0</accession>
<dbReference type="SMART" id="SM00252">
    <property type="entry name" value="SH2"/>
    <property type="match status" value="1"/>
</dbReference>
<dbReference type="PRINTS" id="PR00109">
    <property type="entry name" value="TYRKINASE"/>
</dbReference>
<keyword evidence="2" id="KW-0597">Phosphoprotein</keyword>
<evidence type="ECO:0000259" key="14">
    <source>
        <dbReference type="PROSITE" id="PS50001"/>
    </source>
</evidence>
<comment type="catalytic activity">
    <reaction evidence="9 13">
        <text>L-tyrosyl-[protein] + ATP = O-phospho-L-tyrosyl-[protein] + ADP + H(+)</text>
        <dbReference type="Rhea" id="RHEA:10596"/>
        <dbReference type="Rhea" id="RHEA-COMP:10136"/>
        <dbReference type="Rhea" id="RHEA-COMP:20101"/>
        <dbReference type="ChEBI" id="CHEBI:15378"/>
        <dbReference type="ChEBI" id="CHEBI:30616"/>
        <dbReference type="ChEBI" id="CHEBI:46858"/>
        <dbReference type="ChEBI" id="CHEBI:61978"/>
        <dbReference type="ChEBI" id="CHEBI:456216"/>
        <dbReference type="EC" id="2.7.10.2"/>
    </reaction>
</comment>
<dbReference type="Gene3D" id="2.30.30.40">
    <property type="entry name" value="SH3 Domains"/>
    <property type="match status" value="2"/>
</dbReference>
<dbReference type="PRINTS" id="PR00401">
    <property type="entry name" value="SH2DOMAIN"/>
</dbReference>
<evidence type="ECO:0000256" key="2">
    <source>
        <dbReference type="ARBA" id="ARBA00022553"/>
    </source>
</evidence>
<evidence type="ECO:0000256" key="7">
    <source>
        <dbReference type="ARBA" id="ARBA00022999"/>
    </source>
</evidence>
<protein>
    <recommendedName>
        <fullName evidence="13">Tyrosine-protein kinase</fullName>
        <ecNumber evidence="13">2.7.10.2</ecNumber>
    </recommendedName>
</protein>
<name>A0AAV2RRA0_MEGNR</name>
<keyword evidence="8 13" id="KW-0829">Tyrosine-protein kinase</keyword>
<dbReference type="InterPro" id="IPR000980">
    <property type="entry name" value="SH2"/>
</dbReference>
<dbReference type="EMBL" id="CAXKWB010029338">
    <property type="protein sequence ID" value="CAL4135372.1"/>
    <property type="molecule type" value="Genomic_DNA"/>
</dbReference>
<dbReference type="PROSITE" id="PS50001">
    <property type="entry name" value="SH2"/>
    <property type="match status" value="1"/>
</dbReference>
<dbReference type="CDD" id="cd11845">
    <property type="entry name" value="SH3_Src_like"/>
    <property type="match status" value="1"/>
</dbReference>
<dbReference type="InterPro" id="IPR017441">
    <property type="entry name" value="Protein_kinase_ATP_BS"/>
</dbReference>
<evidence type="ECO:0000256" key="9">
    <source>
        <dbReference type="ARBA" id="ARBA00051245"/>
    </source>
</evidence>
<dbReference type="SUPFAM" id="SSF56112">
    <property type="entry name" value="Protein kinase-like (PK-like)"/>
    <property type="match status" value="1"/>
</dbReference>
<dbReference type="GO" id="GO:0048468">
    <property type="term" value="P:cell development"/>
    <property type="evidence" value="ECO:0007669"/>
    <property type="project" value="UniProtKB-ARBA"/>
</dbReference>
<feature type="binding site" evidence="12">
    <location>
        <position position="298"/>
    </location>
    <ligand>
        <name>ATP</name>
        <dbReference type="ChEBI" id="CHEBI:30616"/>
    </ligand>
</feature>
<dbReference type="Pfam" id="PF00017">
    <property type="entry name" value="SH2"/>
    <property type="match status" value="1"/>
</dbReference>
<evidence type="ECO:0000256" key="13">
    <source>
        <dbReference type="RuleBase" id="RU362096"/>
    </source>
</evidence>
<feature type="non-terminal residue" evidence="17">
    <location>
        <position position="529"/>
    </location>
</feature>
<dbReference type="InterPro" id="IPR001245">
    <property type="entry name" value="Ser-Thr/Tyr_kinase_cat_dom"/>
</dbReference>
<evidence type="ECO:0000259" key="16">
    <source>
        <dbReference type="PROSITE" id="PS50011"/>
    </source>
</evidence>
<evidence type="ECO:0000256" key="6">
    <source>
        <dbReference type="ARBA" id="ARBA00022840"/>
    </source>
</evidence>
<keyword evidence="5 13" id="KW-0418">Kinase</keyword>
<dbReference type="AlphaFoldDB" id="A0AAV2RRA0"/>
<organism evidence="17 18">
    <name type="scientific">Meganyctiphanes norvegica</name>
    <name type="common">Northern krill</name>
    <name type="synonym">Thysanopoda norvegica</name>
    <dbReference type="NCBI Taxonomy" id="48144"/>
    <lineage>
        <taxon>Eukaryota</taxon>
        <taxon>Metazoa</taxon>
        <taxon>Ecdysozoa</taxon>
        <taxon>Arthropoda</taxon>
        <taxon>Crustacea</taxon>
        <taxon>Multicrustacea</taxon>
        <taxon>Malacostraca</taxon>
        <taxon>Eumalacostraca</taxon>
        <taxon>Eucarida</taxon>
        <taxon>Euphausiacea</taxon>
        <taxon>Euphausiidae</taxon>
        <taxon>Meganyctiphanes</taxon>
    </lineage>
</organism>
<dbReference type="GO" id="GO:0002009">
    <property type="term" value="P:morphogenesis of an epithelium"/>
    <property type="evidence" value="ECO:0007669"/>
    <property type="project" value="UniProtKB-ARBA"/>
</dbReference>
<dbReference type="Proteomes" id="UP001497623">
    <property type="component" value="Unassembled WGS sequence"/>
</dbReference>
<keyword evidence="18" id="KW-1185">Reference proteome</keyword>
<evidence type="ECO:0000256" key="10">
    <source>
        <dbReference type="PROSITE-ProRule" id="PRU00191"/>
    </source>
</evidence>
<comment type="similarity">
    <text evidence="13">Belongs to the protein kinase superfamily. Tyr protein kinase family.</text>
</comment>
<dbReference type="PROSITE" id="PS50011">
    <property type="entry name" value="PROTEIN_KINASE_DOM"/>
    <property type="match status" value="1"/>
</dbReference>
<dbReference type="GO" id="GO:0007435">
    <property type="term" value="P:salivary gland morphogenesis"/>
    <property type="evidence" value="ECO:0007669"/>
    <property type="project" value="UniProtKB-ARBA"/>
</dbReference>
<dbReference type="InterPro" id="IPR001452">
    <property type="entry name" value="SH3_domain"/>
</dbReference>
<dbReference type="Pfam" id="PF00018">
    <property type="entry name" value="SH3_1"/>
    <property type="match status" value="2"/>
</dbReference>
<feature type="domain" description="SH3" evidence="15">
    <location>
        <begin position="17"/>
        <end position="78"/>
    </location>
</feature>
<dbReference type="EC" id="2.7.10.2" evidence="13"/>
<dbReference type="PRINTS" id="PR00452">
    <property type="entry name" value="SH3DOMAIN"/>
</dbReference>
<keyword evidence="1 11" id="KW-0728">SH3 domain</keyword>